<dbReference type="InterPro" id="IPR016181">
    <property type="entry name" value="Acyl_CoA_acyltransferase"/>
</dbReference>
<keyword evidence="3" id="KW-1185">Reference proteome</keyword>
<dbReference type="InterPro" id="IPR000182">
    <property type="entry name" value="GNAT_dom"/>
</dbReference>
<name>A0A9X3I9H7_9SPHI</name>
<proteinExistence type="predicted"/>
<sequence>MKADIYLRPLTIEDATISSKWRNDPEIWVFTKFVSSSYITPEMERQWIFEKINRKNEKRFAICLKNTNQYIGNIQLLNITAESAEFHLFIGERQFWGKGVGHCASILLLKYAFYNLELNSIFLDVHADNLAAFSIYKKIGFKPIMQSGKFIKMGIDAKSLKAITLTA</sequence>
<evidence type="ECO:0000313" key="3">
    <source>
        <dbReference type="Proteomes" id="UP001142592"/>
    </source>
</evidence>
<dbReference type="Pfam" id="PF13302">
    <property type="entry name" value="Acetyltransf_3"/>
    <property type="match status" value="1"/>
</dbReference>
<evidence type="ECO:0000259" key="1">
    <source>
        <dbReference type="PROSITE" id="PS51186"/>
    </source>
</evidence>
<organism evidence="2 3">
    <name type="scientific">Pedobacter agri</name>
    <dbReference type="NCBI Taxonomy" id="454586"/>
    <lineage>
        <taxon>Bacteria</taxon>
        <taxon>Pseudomonadati</taxon>
        <taxon>Bacteroidota</taxon>
        <taxon>Sphingobacteriia</taxon>
        <taxon>Sphingobacteriales</taxon>
        <taxon>Sphingobacteriaceae</taxon>
        <taxon>Pedobacter</taxon>
    </lineage>
</organism>
<protein>
    <submittedName>
        <fullName evidence="2">GNAT family N-acetyltransferase</fullName>
    </submittedName>
</protein>
<accession>A0A9X3I9H7</accession>
<gene>
    <name evidence="2" type="ORF">OQZ29_11120</name>
</gene>
<reference evidence="2" key="1">
    <citation type="submission" date="2022-11" db="EMBL/GenBank/DDBJ databases">
        <authorList>
            <person name="Graham C."/>
            <person name="Newman J.D."/>
        </authorList>
    </citation>
    <scope>NUCLEOTIDE SEQUENCE</scope>
    <source>
        <strain evidence="2">DSM 19486</strain>
    </source>
</reference>
<dbReference type="PANTHER" id="PTHR43415:SF3">
    <property type="entry name" value="GNAT-FAMILY ACETYLTRANSFERASE"/>
    <property type="match status" value="1"/>
</dbReference>
<comment type="caution">
    <text evidence="2">The sequence shown here is derived from an EMBL/GenBank/DDBJ whole genome shotgun (WGS) entry which is preliminary data.</text>
</comment>
<dbReference type="PANTHER" id="PTHR43415">
    <property type="entry name" value="SPERMIDINE N(1)-ACETYLTRANSFERASE"/>
    <property type="match status" value="1"/>
</dbReference>
<dbReference type="Proteomes" id="UP001142592">
    <property type="component" value="Unassembled WGS sequence"/>
</dbReference>
<evidence type="ECO:0000313" key="2">
    <source>
        <dbReference type="EMBL" id="MCX3265300.1"/>
    </source>
</evidence>
<dbReference type="SUPFAM" id="SSF55729">
    <property type="entry name" value="Acyl-CoA N-acyltransferases (Nat)"/>
    <property type="match status" value="1"/>
</dbReference>
<dbReference type="PROSITE" id="PS51186">
    <property type="entry name" value="GNAT"/>
    <property type="match status" value="1"/>
</dbReference>
<dbReference type="Gene3D" id="3.40.630.30">
    <property type="match status" value="1"/>
</dbReference>
<dbReference type="AlphaFoldDB" id="A0A9X3I9H7"/>
<dbReference type="RefSeq" id="WP_266269359.1">
    <property type="nucleotide sequence ID" value="NZ_JAPJUH010000003.1"/>
</dbReference>
<dbReference type="EMBL" id="JAPJUH010000003">
    <property type="protein sequence ID" value="MCX3265300.1"/>
    <property type="molecule type" value="Genomic_DNA"/>
</dbReference>
<feature type="domain" description="N-acetyltransferase" evidence="1">
    <location>
        <begin position="5"/>
        <end position="158"/>
    </location>
</feature>
<dbReference type="GO" id="GO:0016747">
    <property type="term" value="F:acyltransferase activity, transferring groups other than amino-acyl groups"/>
    <property type="evidence" value="ECO:0007669"/>
    <property type="project" value="InterPro"/>
</dbReference>